<name>A0A6M3II70_9ZZZZ</name>
<reference evidence="1" key="1">
    <citation type="submission" date="2020-03" db="EMBL/GenBank/DDBJ databases">
        <title>The deep terrestrial virosphere.</title>
        <authorList>
            <person name="Holmfeldt K."/>
            <person name="Nilsson E."/>
            <person name="Simone D."/>
            <person name="Lopez-Fernandez M."/>
            <person name="Wu X."/>
            <person name="de Brujin I."/>
            <person name="Lundin D."/>
            <person name="Andersson A."/>
            <person name="Bertilsson S."/>
            <person name="Dopson M."/>
        </authorList>
    </citation>
    <scope>NUCLEOTIDE SEQUENCE</scope>
    <source>
        <strain evidence="2">MM415A03300</strain>
        <strain evidence="1">MM415B01784</strain>
    </source>
</reference>
<dbReference type="EMBL" id="MT141860">
    <property type="protein sequence ID" value="QJA71274.1"/>
    <property type="molecule type" value="Genomic_DNA"/>
</dbReference>
<sequence>MTMDKDCIDPETLDDAARVEYELRQIELRTLSEHLTEPIDGRLDKALINSWKKPQICNEHCNPICFRRNFCIGKTDDNIIIINGKEHHNDYYFCVISDLRGWSKFQVNLNDIRIIKEMMGKTESEGSDGEV</sequence>
<evidence type="ECO:0000313" key="2">
    <source>
        <dbReference type="EMBL" id="QJA71274.1"/>
    </source>
</evidence>
<dbReference type="EMBL" id="MT141240">
    <property type="protein sequence ID" value="QJA56828.1"/>
    <property type="molecule type" value="Genomic_DNA"/>
</dbReference>
<dbReference type="AlphaFoldDB" id="A0A6M3II70"/>
<proteinExistence type="predicted"/>
<evidence type="ECO:0000313" key="1">
    <source>
        <dbReference type="EMBL" id="QJA56828.1"/>
    </source>
</evidence>
<protein>
    <submittedName>
        <fullName evidence="1">Uncharacterized protein</fullName>
    </submittedName>
</protein>
<gene>
    <name evidence="2" type="ORF">MM415A03300_0012</name>
    <name evidence="1" type="ORF">MM415B01784_0018</name>
</gene>
<organism evidence="1">
    <name type="scientific">viral metagenome</name>
    <dbReference type="NCBI Taxonomy" id="1070528"/>
    <lineage>
        <taxon>unclassified sequences</taxon>
        <taxon>metagenomes</taxon>
        <taxon>organismal metagenomes</taxon>
    </lineage>
</organism>
<accession>A0A6M3II70</accession>